<keyword evidence="1" id="KW-0812">Transmembrane</keyword>
<comment type="caution">
    <text evidence="2">The sequence shown here is derived from an EMBL/GenBank/DDBJ whole genome shotgun (WGS) entry which is preliminary data.</text>
</comment>
<organism evidence="2 3">
    <name type="scientific">Stephanodiscus triporus</name>
    <dbReference type="NCBI Taxonomy" id="2934178"/>
    <lineage>
        <taxon>Eukaryota</taxon>
        <taxon>Sar</taxon>
        <taxon>Stramenopiles</taxon>
        <taxon>Ochrophyta</taxon>
        <taxon>Bacillariophyta</taxon>
        <taxon>Coscinodiscophyceae</taxon>
        <taxon>Thalassiosirophycidae</taxon>
        <taxon>Stephanodiscales</taxon>
        <taxon>Stephanodiscaceae</taxon>
        <taxon>Stephanodiscus</taxon>
    </lineage>
</organism>
<keyword evidence="3" id="KW-1185">Reference proteome</keyword>
<dbReference type="Proteomes" id="UP001530315">
    <property type="component" value="Unassembled WGS sequence"/>
</dbReference>
<sequence length="244" mass="27653">MLLLLLRLSRNHHRFFRWILACAAIVILLILARILPFGGIRRKSSNKTMSATATTSQQQRDAGSLLERRCSEAVEKLVDLNVNFLAIDFDQTMIDVHTGGRWKESASDLAKHLRPVFLHLIPEATRRNIRVAIVTFSPQTGQIREVLKIIFLAMSELMPIRGNDQTWSYQGNGMRLGKQEHMASAAEEVMARLQLGVTDVGKSTTLLIDDDPRNISKCLKDGTRAIWFNPLDPNRLLDDLLRLE</sequence>
<keyword evidence="1" id="KW-0472">Membrane</keyword>
<keyword evidence="1" id="KW-1133">Transmembrane helix</keyword>
<gene>
    <name evidence="2" type="ORF">ACHAW5_011258</name>
</gene>
<accession>A0ABD3PNS7</accession>
<protein>
    <recommendedName>
        <fullName evidence="4">Magnesium-dependent phosphatase 1</fullName>
    </recommendedName>
</protein>
<dbReference type="AlphaFoldDB" id="A0ABD3PNS7"/>
<name>A0ABD3PNS7_9STRA</name>
<reference evidence="2 3" key="1">
    <citation type="submission" date="2024-10" db="EMBL/GenBank/DDBJ databases">
        <title>Updated reference genomes for cyclostephanoid diatoms.</title>
        <authorList>
            <person name="Roberts W.R."/>
            <person name="Alverson A.J."/>
        </authorList>
    </citation>
    <scope>NUCLEOTIDE SEQUENCE [LARGE SCALE GENOMIC DNA]</scope>
    <source>
        <strain evidence="2 3">AJA276-08</strain>
    </source>
</reference>
<evidence type="ECO:0000256" key="1">
    <source>
        <dbReference type="SAM" id="Phobius"/>
    </source>
</evidence>
<proteinExistence type="predicted"/>
<feature type="transmembrane region" description="Helical" evidence="1">
    <location>
        <begin position="15"/>
        <end position="35"/>
    </location>
</feature>
<evidence type="ECO:0000313" key="2">
    <source>
        <dbReference type="EMBL" id="KAL3789835.1"/>
    </source>
</evidence>
<evidence type="ECO:0000313" key="3">
    <source>
        <dbReference type="Proteomes" id="UP001530315"/>
    </source>
</evidence>
<evidence type="ECO:0008006" key="4">
    <source>
        <dbReference type="Google" id="ProtNLM"/>
    </source>
</evidence>
<dbReference type="EMBL" id="JALLAZ020000668">
    <property type="protein sequence ID" value="KAL3789835.1"/>
    <property type="molecule type" value="Genomic_DNA"/>
</dbReference>